<dbReference type="PANTHER" id="PTHR11067:SF9">
    <property type="entry name" value="INOSINE TRIPHOSPHATE PYROPHOSPHATASE"/>
    <property type="match status" value="1"/>
</dbReference>
<feature type="binding site" evidence="10">
    <location>
        <begin position="189"/>
        <end position="190"/>
    </location>
    <ligand>
        <name>substrate</name>
    </ligand>
</feature>
<comment type="caution">
    <text evidence="10">Lacks conserved residue(s) required for the propagation of feature annotation.</text>
</comment>
<keyword evidence="3 10" id="KW-0479">Metal-binding</keyword>
<dbReference type="Pfam" id="PF01725">
    <property type="entry name" value="Ham1p_like"/>
    <property type="match status" value="1"/>
</dbReference>
<evidence type="ECO:0000256" key="3">
    <source>
        <dbReference type="ARBA" id="ARBA00022723"/>
    </source>
</evidence>
<comment type="function">
    <text evidence="10">Pyrophosphatase that catalyzes the hydrolysis of nucleoside triphosphates to their monophosphate derivatives, with a high preference for the non-canonical purine nucleotides XTP (xanthosine triphosphate), dITP (deoxyinosine triphosphate) and ITP. Seems to function as a house-cleaning enzyme that removes non-canonical purine nucleotides from the nucleotide pool, thus preventing their incorporation into DNA/RNA and avoiding chromosomal lesions.</text>
</comment>
<evidence type="ECO:0000256" key="5">
    <source>
        <dbReference type="ARBA" id="ARBA00022801"/>
    </source>
</evidence>
<dbReference type="KEGG" id="dma:DMR_43210"/>
<evidence type="ECO:0000256" key="8">
    <source>
        <dbReference type="ARBA" id="ARBA00051875"/>
    </source>
</evidence>
<dbReference type="InterPro" id="IPR029001">
    <property type="entry name" value="ITPase-like_fam"/>
</dbReference>
<dbReference type="eggNOG" id="COG0127">
    <property type="taxonomic scope" value="Bacteria"/>
</dbReference>
<dbReference type="GO" id="GO:0035870">
    <property type="term" value="F:dITP diphosphatase activity"/>
    <property type="evidence" value="ECO:0007669"/>
    <property type="project" value="UniProtKB-UniRule"/>
</dbReference>
<feature type="active site" description="Proton acceptor" evidence="10">
    <location>
        <position position="78"/>
    </location>
</feature>
<feature type="binding site" evidence="10">
    <location>
        <position position="184"/>
    </location>
    <ligand>
        <name>substrate</name>
    </ligand>
</feature>
<evidence type="ECO:0000313" key="13">
    <source>
        <dbReference type="Proteomes" id="UP000009071"/>
    </source>
</evidence>
<feature type="binding site" evidence="10">
    <location>
        <begin position="16"/>
        <end position="21"/>
    </location>
    <ligand>
        <name>substrate</name>
    </ligand>
</feature>
<dbReference type="GO" id="GO:0036220">
    <property type="term" value="F:ITP diphosphatase activity"/>
    <property type="evidence" value="ECO:0007669"/>
    <property type="project" value="UniProtKB-UniRule"/>
</dbReference>
<name>C4XQS8_SOLM1</name>
<dbReference type="InterPro" id="IPR002637">
    <property type="entry name" value="RdgB/HAM1"/>
</dbReference>
<dbReference type="STRING" id="573370.DMR_43210"/>
<gene>
    <name evidence="12" type="ordered locus">DMR_43210</name>
</gene>
<keyword evidence="13" id="KW-1185">Reference proteome</keyword>
<dbReference type="GO" id="GO:0005829">
    <property type="term" value="C:cytosol"/>
    <property type="evidence" value="ECO:0007669"/>
    <property type="project" value="TreeGrafter"/>
</dbReference>
<dbReference type="EMBL" id="AP010904">
    <property type="protein sequence ID" value="BAH77812.1"/>
    <property type="molecule type" value="Genomic_DNA"/>
</dbReference>
<organism evidence="12 13">
    <name type="scientific">Solidesulfovibrio magneticus (strain ATCC 700980 / DSM 13731 / RS-1)</name>
    <name type="common">Desulfovibrio magneticus</name>
    <dbReference type="NCBI Taxonomy" id="573370"/>
    <lineage>
        <taxon>Bacteria</taxon>
        <taxon>Pseudomonadati</taxon>
        <taxon>Thermodesulfobacteriota</taxon>
        <taxon>Desulfovibrionia</taxon>
        <taxon>Desulfovibrionales</taxon>
        <taxon>Desulfovibrionaceae</taxon>
        <taxon>Solidesulfovibrio</taxon>
    </lineage>
</organism>
<evidence type="ECO:0000313" key="12">
    <source>
        <dbReference type="EMBL" id="BAH77812.1"/>
    </source>
</evidence>
<evidence type="ECO:0000256" key="7">
    <source>
        <dbReference type="ARBA" id="ARBA00023080"/>
    </source>
</evidence>
<dbReference type="GO" id="GO:0009146">
    <property type="term" value="P:purine nucleoside triphosphate catabolic process"/>
    <property type="evidence" value="ECO:0007669"/>
    <property type="project" value="UniProtKB-UniRule"/>
</dbReference>
<evidence type="ECO:0000256" key="9">
    <source>
        <dbReference type="ARBA" id="ARBA00052017"/>
    </source>
</evidence>
<dbReference type="NCBIfam" id="NF011397">
    <property type="entry name" value="PRK14822.1"/>
    <property type="match status" value="1"/>
</dbReference>
<dbReference type="GO" id="GO:0036222">
    <property type="term" value="F:XTP diphosphatase activity"/>
    <property type="evidence" value="ECO:0007669"/>
    <property type="project" value="UniProtKB-UniRule"/>
</dbReference>
<evidence type="ECO:0000256" key="4">
    <source>
        <dbReference type="ARBA" id="ARBA00022741"/>
    </source>
</evidence>
<sequence length="210" mass="22049">MDTQTKEDSLKVVLATRNAGKIKELNALLAGLGVTVVGLGEFPEIGEIPETGTTFLENARIKAWAVAKATGLVSLADDSGLCVDALSGAPGVYSARYAGENASDAANNDKLLTVMAHVPEGDRTCRFVSVVVAADPDGRELTAEGAWEGRVAFAPAGDGGFGYDPLFFDALAGKTAAELTPTEKNARSHRGQALAKLVEKWGDWRGKEQE</sequence>
<comment type="catalytic activity">
    <reaction evidence="8 10">
        <text>dITP + H2O = dIMP + diphosphate + H(+)</text>
        <dbReference type="Rhea" id="RHEA:28342"/>
        <dbReference type="ChEBI" id="CHEBI:15377"/>
        <dbReference type="ChEBI" id="CHEBI:15378"/>
        <dbReference type="ChEBI" id="CHEBI:33019"/>
        <dbReference type="ChEBI" id="CHEBI:61194"/>
        <dbReference type="ChEBI" id="CHEBI:61382"/>
        <dbReference type="EC" id="3.6.1.66"/>
    </reaction>
</comment>
<dbReference type="InterPro" id="IPR020922">
    <property type="entry name" value="dITP/XTP_pyrophosphatase"/>
</dbReference>
<dbReference type="PANTHER" id="PTHR11067">
    <property type="entry name" value="INOSINE TRIPHOSPHATE PYROPHOSPHATASE/HAM1 PROTEIN"/>
    <property type="match status" value="1"/>
</dbReference>
<dbReference type="Proteomes" id="UP000009071">
    <property type="component" value="Chromosome"/>
</dbReference>
<evidence type="ECO:0000256" key="10">
    <source>
        <dbReference type="HAMAP-Rule" id="MF_01405"/>
    </source>
</evidence>
<comment type="catalytic activity">
    <reaction evidence="10">
        <text>ITP + H2O = IMP + diphosphate + H(+)</text>
        <dbReference type="Rhea" id="RHEA:29399"/>
        <dbReference type="ChEBI" id="CHEBI:15377"/>
        <dbReference type="ChEBI" id="CHEBI:15378"/>
        <dbReference type="ChEBI" id="CHEBI:33019"/>
        <dbReference type="ChEBI" id="CHEBI:58053"/>
        <dbReference type="ChEBI" id="CHEBI:61402"/>
        <dbReference type="EC" id="3.6.1.66"/>
    </reaction>
</comment>
<dbReference type="HAMAP" id="MF_01405">
    <property type="entry name" value="Non_canon_purine_NTPase"/>
    <property type="match status" value="1"/>
</dbReference>
<keyword evidence="5 10" id="KW-0378">Hydrolase</keyword>
<dbReference type="GO" id="GO:0000166">
    <property type="term" value="F:nucleotide binding"/>
    <property type="evidence" value="ECO:0007669"/>
    <property type="project" value="UniProtKB-KW"/>
</dbReference>
<dbReference type="SUPFAM" id="SSF52972">
    <property type="entry name" value="ITPase-like"/>
    <property type="match status" value="1"/>
</dbReference>
<comment type="cofactor">
    <cofactor evidence="10">
        <name>Mg(2+)</name>
        <dbReference type="ChEBI" id="CHEBI:18420"/>
    </cofactor>
    <text evidence="10">Binds 1 Mg(2+) ion per subunit.</text>
</comment>
<dbReference type="GO" id="GO:0046872">
    <property type="term" value="F:metal ion binding"/>
    <property type="evidence" value="ECO:0007669"/>
    <property type="project" value="UniProtKB-KW"/>
</dbReference>
<evidence type="ECO:0000256" key="11">
    <source>
        <dbReference type="RuleBase" id="RU003781"/>
    </source>
</evidence>
<proteinExistence type="inferred from homology"/>
<comment type="subunit">
    <text evidence="2 10">Homodimer.</text>
</comment>
<evidence type="ECO:0000256" key="1">
    <source>
        <dbReference type="ARBA" id="ARBA00008023"/>
    </source>
</evidence>
<reference evidence="12 13" key="1">
    <citation type="journal article" date="2009" name="Genome Res.">
        <title>Whole genome sequence of Desulfovibrio magneticus strain RS-1 revealed common gene clusters in magnetotactic bacteria.</title>
        <authorList>
            <person name="Nakazawa H."/>
            <person name="Arakaki A."/>
            <person name="Narita-Yamada S."/>
            <person name="Yashiro I."/>
            <person name="Jinno K."/>
            <person name="Aoki N."/>
            <person name="Tsuruyama A."/>
            <person name="Okamura Y."/>
            <person name="Tanikawa S."/>
            <person name="Fujita N."/>
            <person name="Takeyama H."/>
            <person name="Matsunaga T."/>
        </authorList>
    </citation>
    <scope>NUCLEOTIDE SEQUENCE [LARGE SCALE GENOMIC DNA]</scope>
    <source>
        <strain evidence="13">ATCC 700980 / DSM 13731 / RS-1</strain>
    </source>
</reference>
<dbReference type="OrthoDB" id="9807456at2"/>
<dbReference type="CDD" id="cd00515">
    <property type="entry name" value="HAM1"/>
    <property type="match status" value="1"/>
</dbReference>
<dbReference type="NCBIfam" id="TIGR00042">
    <property type="entry name" value="RdgB/HAM1 family non-canonical purine NTP pyrophosphatase"/>
    <property type="match status" value="1"/>
</dbReference>
<evidence type="ECO:0000256" key="6">
    <source>
        <dbReference type="ARBA" id="ARBA00022842"/>
    </source>
</evidence>
<feature type="binding site" evidence="10">
    <location>
        <begin position="161"/>
        <end position="164"/>
    </location>
    <ligand>
        <name>substrate</name>
    </ligand>
</feature>
<dbReference type="FunFam" id="3.90.950.10:FF:000001">
    <property type="entry name" value="dITP/XTP pyrophosphatase"/>
    <property type="match status" value="1"/>
</dbReference>
<feature type="binding site" evidence="10">
    <location>
        <position position="78"/>
    </location>
    <ligand>
        <name>Mg(2+)</name>
        <dbReference type="ChEBI" id="CHEBI:18420"/>
    </ligand>
</feature>
<protein>
    <recommendedName>
        <fullName evidence="10">dITP/XTP pyrophosphatase</fullName>
        <ecNumber evidence="10">3.6.1.66</ecNumber>
    </recommendedName>
    <alternativeName>
        <fullName evidence="10">Non-canonical purine NTP pyrophosphatase</fullName>
    </alternativeName>
    <alternativeName>
        <fullName evidence="10">Non-standard purine NTP pyrophosphatase</fullName>
    </alternativeName>
    <alternativeName>
        <fullName evidence="10">Nucleoside-triphosphate diphosphatase</fullName>
    </alternativeName>
    <alternativeName>
        <fullName evidence="10">Nucleoside-triphosphate pyrophosphatase</fullName>
        <shortName evidence="10">NTPase</shortName>
    </alternativeName>
</protein>
<keyword evidence="4 10" id="KW-0547">Nucleotide-binding</keyword>
<dbReference type="GO" id="GO:0009117">
    <property type="term" value="P:nucleotide metabolic process"/>
    <property type="evidence" value="ECO:0007669"/>
    <property type="project" value="UniProtKB-KW"/>
</dbReference>
<dbReference type="EC" id="3.6.1.66" evidence="10"/>
<accession>C4XQS8</accession>
<evidence type="ECO:0000256" key="2">
    <source>
        <dbReference type="ARBA" id="ARBA00011738"/>
    </source>
</evidence>
<feature type="binding site" evidence="10">
    <location>
        <position position="79"/>
    </location>
    <ligand>
        <name>substrate</name>
    </ligand>
</feature>
<dbReference type="HOGENOM" id="CLU_082080_0_2_7"/>
<comment type="similarity">
    <text evidence="1 10 11">Belongs to the HAM1 NTPase family.</text>
</comment>
<dbReference type="GO" id="GO:0017111">
    <property type="term" value="F:ribonucleoside triphosphate phosphatase activity"/>
    <property type="evidence" value="ECO:0007669"/>
    <property type="project" value="InterPro"/>
</dbReference>
<dbReference type="AlphaFoldDB" id="C4XQS8"/>
<comment type="catalytic activity">
    <reaction evidence="9 10">
        <text>XTP + H2O = XMP + diphosphate + H(+)</text>
        <dbReference type="Rhea" id="RHEA:28610"/>
        <dbReference type="ChEBI" id="CHEBI:15377"/>
        <dbReference type="ChEBI" id="CHEBI:15378"/>
        <dbReference type="ChEBI" id="CHEBI:33019"/>
        <dbReference type="ChEBI" id="CHEBI:57464"/>
        <dbReference type="ChEBI" id="CHEBI:61314"/>
        <dbReference type="EC" id="3.6.1.66"/>
    </reaction>
</comment>
<dbReference type="Gene3D" id="3.90.950.10">
    <property type="match status" value="1"/>
</dbReference>
<dbReference type="RefSeq" id="WP_015862932.1">
    <property type="nucleotide sequence ID" value="NC_012796.1"/>
</dbReference>
<keyword evidence="6 10" id="KW-0460">Magnesium</keyword>
<keyword evidence="7 10" id="KW-0546">Nucleotide metabolism</keyword>